<organism evidence="2 3">
    <name type="scientific">Cricetulus griseus</name>
    <name type="common">Chinese hamster</name>
    <name type="synonym">Cricetulus barabensis griseus</name>
    <dbReference type="NCBI Taxonomy" id="10029"/>
    <lineage>
        <taxon>Eukaryota</taxon>
        <taxon>Metazoa</taxon>
        <taxon>Chordata</taxon>
        <taxon>Craniata</taxon>
        <taxon>Vertebrata</taxon>
        <taxon>Euteleostomi</taxon>
        <taxon>Mammalia</taxon>
        <taxon>Eutheria</taxon>
        <taxon>Euarchontoglires</taxon>
        <taxon>Glires</taxon>
        <taxon>Rodentia</taxon>
        <taxon>Myomorpha</taxon>
        <taxon>Muroidea</taxon>
        <taxon>Cricetidae</taxon>
        <taxon>Cricetinae</taxon>
        <taxon>Cricetulus</taxon>
    </lineage>
</organism>
<protein>
    <submittedName>
        <fullName evidence="2">Heparin-binding growth factor 2-like protein</fullName>
    </submittedName>
</protein>
<evidence type="ECO:0000256" key="1">
    <source>
        <dbReference type="ARBA" id="ARBA00007936"/>
    </source>
</evidence>
<name>A0A061III0_CRIGR</name>
<dbReference type="AlphaFoldDB" id="A0A061III0"/>
<accession>A0A061III0</accession>
<dbReference type="GO" id="GO:0008083">
    <property type="term" value="F:growth factor activity"/>
    <property type="evidence" value="ECO:0007669"/>
    <property type="project" value="InterPro"/>
</dbReference>
<dbReference type="Proteomes" id="UP000030759">
    <property type="component" value="Unassembled WGS sequence"/>
</dbReference>
<dbReference type="PRINTS" id="PR00263">
    <property type="entry name" value="HBGFFGF"/>
</dbReference>
<evidence type="ECO:0000313" key="2">
    <source>
        <dbReference type="EMBL" id="ERE88373.1"/>
    </source>
</evidence>
<comment type="similarity">
    <text evidence="1">Belongs to the heparin-binding growth factors family.</text>
</comment>
<gene>
    <name evidence="2" type="ORF">H671_1g3100</name>
</gene>
<proteinExistence type="inferred from homology"/>
<evidence type="ECO:0000313" key="3">
    <source>
        <dbReference type="Proteomes" id="UP000030759"/>
    </source>
</evidence>
<sequence length="123" mass="13886">MCIFLINIMVWISPPTPFPITVSSSIKRVIDYQFMGSRKAQLKRCPPSSSYTLLVCTLDQHLDRCHKDNLSLLLTVKLQLQAEERGVVSIKGVCANRYLAMKEDGRLLASATEQLGKQFTLQE</sequence>
<dbReference type="EMBL" id="KE665982">
    <property type="protein sequence ID" value="ERE88373.1"/>
    <property type="molecule type" value="Genomic_DNA"/>
</dbReference>
<dbReference type="SUPFAM" id="SSF50353">
    <property type="entry name" value="Cytokine"/>
    <property type="match status" value="1"/>
</dbReference>
<reference evidence="3" key="1">
    <citation type="journal article" date="2013" name="Nat. Biotechnol.">
        <title>Chinese hamster genome sequenced from sorted chromosomes.</title>
        <authorList>
            <person name="Brinkrolf K."/>
            <person name="Rupp O."/>
            <person name="Laux H."/>
            <person name="Kollin F."/>
            <person name="Ernst W."/>
            <person name="Linke B."/>
            <person name="Kofler R."/>
            <person name="Romand S."/>
            <person name="Hesse F."/>
            <person name="Budach W.E."/>
            <person name="Galosy S."/>
            <person name="Muller D."/>
            <person name="Noll T."/>
            <person name="Wienberg J."/>
            <person name="Jostock T."/>
            <person name="Leonard M."/>
            <person name="Grillari J."/>
            <person name="Tauch A."/>
            <person name="Goesmann A."/>
            <person name="Helk B."/>
            <person name="Mott J.E."/>
            <person name="Puhler A."/>
            <person name="Borth N."/>
        </authorList>
    </citation>
    <scope>NUCLEOTIDE SEQUENCE [LARGE SCALE GENOMIC DNA]</scope>
    <source>
        <strain evidence="3">17A/GY</strain>
    </source>
</reference>
<dbReference type="InterPro" id="IPR008996">
    <property type="entry name" value="IL1/FGF"/>
</dbReference>
<dbReference type="Pfam" id="PF00167">
    <property type="entry name" value="FGF"/>
    <property type="match status" value="1"/>
</dbReference>
<dbReference type="InterPro" id="IPR002209">
    <property type="entry name" value="Fibroblast_GF_fam"/>
</dbReference>
<dbReference type="Gene3D" id="2.80.10.50">
    <property type="match status" value="1"/>
</dbReference>